<reference evidence="3" key="1">
    <citation type="journal article" date="2019" name="Int. J. Syst. Evol. Microbiol.">
        <title>The Global Catalogue of Microorganisms (GCM) 10K type strain sequencing project: providing services to taxonomists for standard genome sequencing and annotation.</title>
        <authorList>
            <consortium name="The Broad Institute Genomics Platform"/>
            <consortium name="The Broad Institute Genome Sequencing Center for Infectious Disease"/>
            <person name="Wu L."/>
            <person name="Ma J."/>
        </authorList>
    </citation>
    <scope>NUCLEOTIDE SEQUENCE [LARGE SCALE GENOMIC DNA]</scope>
    <source>
        <strain evidence="3">CCUG 66188</strain>
    </source>
</reference>
<sequence length="143" mass="15965">MTSRLSWAPQRAVFLRRAAVTALFTFLALLAVGFLLSFYTDLPFLWVIPTALLLTAGFLFDDALRWRASKYDRWHLEGGHLIHEDGDGTAQLPLSEIDRVFTRFGGRVVVELSSGQRIAIGYLPYPAKTAETIEAARRGPLAD</sequence>
<keyword evidence="1" id="KW-1133">Transmembrane helix</keyword>
<keyword evidence="1" id="KW-0812">Transmembrane</keyword>
<keyword evidence="1" id="KW-0472">Membrane</keyword>
<accession>A0ABW2B051</accession>
<protein>
    <recommendedName>
        <fullName evidence="4">PH domain-containing protein</fullName>
    </recommendedName>
</protein>
<evidence type="ECO:0000256" key="1">
    <source>
        <dbReference type="SAM" id="Phobius"/>
    </source>
</evidence>
<dbReference type="Proteomes" id="UP001596353">
    <property type="component" value="Unassembled WGS sequence"/>
</dbReference>
<name>A0ABW2B051_9RHOB</name>
<evidence type="ECO:0000313" key="2">
    <source>
        <dbReference type="EMBL" id="MFC6758976.1"/>
    </source>
</evidence>
<feature type="transmembrane region" description="Helical" evidence="1">
    <location>
        <begin position="44"/>
        <end position="64"/>
    </location>
</feature>
<comment type="caution">
    <text evidence="2">The sequence shown here is derived from an EMBL/GenBank/DDBJ whole genome shotgun (WGS) entry which is preliminary data.</text>
</comment>
<dbReference type="EMBL" id="JBHSWG010000001">
    <property type="protein sequence ID" value="MFC6758976.1"/>
    <property type="molecule type" value="Genomic_DNA"/>
</dbReference>
<gene>
    <name evidence="2" type="ORF">ACFQFQ_04740</name>
</gene>
<keyword evidence="3" id="KW-1185">Reference proteome</keyword>
<proteinExistence type="predicted"/>
<organism evidence="2 3">
    <name type="scientific">Sulfitobacter porphyrae</name>
    <dbReference type="NCBI Taxonomy" id="1246864"/>
    <lineage>
        <taxon>Bacteria</taxon>
        <taxon>Pseudomonadati</taxon>
        <taxon>Pseudomonadota</taxon>
        <taxon>Alphaproteobacteria</taxon>
        <taxon>Rhodobacterales</taxon>
        <taxon>Roseobacteraceae</taxon>
        <taxon>Sulfitobacter</taxon>
    </lineage>
</organism>
<feature type="transmembrane region" description="Helical" evidence="1">
    <location>
        <begin position="20"/>
        <end position="38"/>
    </location>
</feature>
<evidence type="ECO:0000313" key="3">
    <source>
        <dbReference type="Proteomes" id="UP001596353"/>
    </source>
</evidence>
<evidence type="ECO:0008006" key="4">
    <source>
        <dbReference type="Google" id="ProtNLM"/>
    </source>
</evidence>